<keyword evidence="4" id="KW-0255">Endonuclease</keyword>
<gene>
    <name evidence="9" type="ORF">TBRA_LOCUS3865</name>
</gene>
<keyword evidence="1" id="KW-0808">Transferase</keyword>
<dbReference type="EMBL" id="CADCXV010000660">
    <property type="protein sequence ID" value="CAB0031911.1"/>
    <property type="molecule type" value="Genomic_DNA"/>
</dbReference>
<dbReference type="SUPFAM" id="SSF56672">
    <property type="entry name" value="DNA/RNA polymerases"/>
    <property type="match status" value="1"/>
</dbReference>
<proteinExistence type="predicted"/>
<evidence type="ECO:0000256" key="7">
    <source>
        <dbReference type="SAM" id="MobiDB-lite"/>
    </source>
</evidence>
<evidence type="ECO:0000256" key="5">
    <source>
        <dbReference type="ARBA" id="ARBA00022801"/>
    </source>
</evidence>
<dbReference type="AlphaFoldDB" id="A0A6H5I1K9"/>
<feature type="region of interest" description="Disordered" evidence="7">
    <location>
        <begin position="297"/>
        <end position="335"/>
    </location>
</feature>
<dbReference type="GO" id="GO:0004519">
    <property type="term" value="F:endonuclease activity"/>
    <property type="evidence" value="ECO:0007669"/>
    <property type="project" value="UniProtKB-KW"/>
</dbReference>
<evidence type="ECO:0000256" key="4">
    <source>
        <dbReference type="ARBA" id="ARBA00022759"/>
    </source>
</evidence>
<keyword evidence="6" id="KW-0695">RNA-directed DNA polymerase</keyword>
<dbReference type="InterPro" id="IPR050951">
    <property type="entry name" value="Retrovirus_Pol_polyprotein"/>
</dbReference>
<evidence type="ECO:0000313" key="9">
    <source>
        <dbReference type="EMBL" id="CAB0031911.1"/>
    </source>
</evidence>
<evidence type="ECO:0000256" key="6">
    <source>
        <dbReference type="ARBA" id="ARBA00022918"/>
    </source>
</evidence>
<feature type="compositionally biased region" description="Basic and acidic residues" evidence="7">
    <location>
        <begin position="302"/>
        <end position="327"/>
    </location>
</feature>
<keyword evidence="3" id="KW-0540">Nuclease</keyword>
<dbReference type="PANTHER" id="PTHR37984:SF5">
    <property type="entry name" value="PROTEIN NYNRIN-LIKE"/>
    <property type="match status" value="1"/>
</dbReference>
<keyword evidence="5" id="KW-0378">Hydrolase</keyword>
<evidence type="ECO:0000259" key="8">
    <source>
        <dbReference type="Pfam" id="PF17917"/>
    </source>
</evidence>
<dbReference type="OrthoDB" id="9893755at2759"/>
<dbReference type="InterPro" id="IPR043502">
    <property type="entry name" value="DNA/RNA_pol_sf"/>
</dbReference>
<reference evidence="9 10" key="1">
    <citation type="submission" date="2020-02" db="EMBL/GenBank/DDBJ databases">
        <authorList>
            <person name="Ferguson B K."/>
        </authorList>
    </citation>
    <scope>NUCLEOTIDE SEQUENCE [LARGE SCALE GENOMIC DNA]</scope>
</reference>
<evidence type="ECO:0000256" key="2">
    <source>
        <dbReference type="ARBA" id="ARBA00022695"/>
    </source>
</evidence>
<name>A0A6H5I1K9_9HYME</name>
<dbReference type="PANTHER" id="PTHR37984">
    <property type="entry name" value="PROTEIN CBG26694"/>
    <property type="match status" value="1"/>
</dbReference>
<evidence type="ECO:0000256" key="3">
    <source>
        <dbReference type="ARBA" id="ARBA00022722"/>
    </source>
</evidence>
<dbReference type="GO" id="GO:0016787">
    <property type="term" value="F:hydrolase activity"/>
    <property type="evidence" value="ECO:0007669"/>
    <property type="project" value="UniProtKB-KW"/>
</dbReference>
<accession>A0A6H5I1K9</accession>
<keyword evidence="2" id="KW-0548">Nucleotidyltransferase</keyword>
<organism evidence="9 10">
    <name type="scientific">Trichogramma brassicae</name>
    <dbReference type="NCBI Taxonomy" id="86971"/>
    <lineage>
        <taxon>Eukaryota</taxon>
        <taxon>Metazoa</taxon>
        <taxon>Ecdysozoa</taxon>
        <taxon>Arthropoda</taxon>
        <taxon>Hexapoda</taxon>
        <taxon>Insecta</taxon>
        <taxon>Pterygota</taxon>
        <taxon>Neoptera</taxon>
        <taxon>Endopterygota</taxon>
        <taxon>Hymenoptera</taxon>
        <taxon>Apocrita</taxon>
        <taxon>Proctotrupomorpha</taxon>
        <taxon>Chalcidoidea</taxon>
        <taxon>Trichogrammatidae</taxon>
        <taxon>Trichogramma</taxon>
    </lineage>
</organism>
<dbReference type="InterPro" id="IPR041373">
    <property type="entry name" value="RT_RNaseH"/>
</dbReference>
<dbReference type="Proteomes" id="UP000479190">
    <property type="component" value="Unassembled WGS sequence"/>
</dbReference>
<evidence type="ECO:0000256" key="1">
    <source>
        <dbReference type="ARBA" id="ARBA00022679"/>
    </source>
</evidence>
<sequence length="837" mass="95901">MTLITELGQLAQRDSESVFDYSERLSDLTDELKIAENRDKSGIAITEACLIETFVRGLKQDIITRMPKTETLRDAYREAQRIEKILIAEKELRSKNTTARGCVFCNTKSHETLDCEVFLAIKRKNTPAPDTSETRVDNAYYAPRVKLPYVVTCDASAFAIGGFLAQKINGIDMPIGFASRTLTDTEKKYDTYSREALAIVFTITKFKPYLMGNRFTVYTDHKPLLYFRNSTDPNSRVSRYQFKLSCYDFSIEHKNGSTNVVADCLSRNPIIENINTIETRPRRATTNPVNYKLTRTYTKKKQSPEERNTKDEAVPNDTEDKANEIENKGQPYNAKETISELNPGLIHESEDNISIQANQDSENEIQTEIETPFVWEKSLIKCREKLHMRKDNYLIFVDSIGKPCDDGARQLQMRNALPKFITGQPGEVSVHKRGKNFKFGITLRGENPESTPTIMTNIEKGIKVLKQLLSKYNLSSLSIAKTESLENTPWDFVENLLKTELAEIKTNVIICNGTLEFIQAQDRTRILEEMHSSAIAPEVQRYDKSSIKGLQGLEDEVILKRRYEEIMNDWVVTQKVLPREPDHTEMSEKEVGDYIEHYYRTLADDFSYDQEKQLVMLNSEIEAEWTRTTTLLDAAFYKYTQARNKTDNTKITNVLNQIVQLENERMVLALRFRRLINEIKAYAISSELLSPEQYARIRSLLGGRYGIEGLPSMNSQTIINRIATLRFNVDKNTVLIEVQVPLEKKPVANLWKITSYPVEQKWMKGISAEIVTCGEYILENDKQYQCIGEEEFRTCYKSGDAFICPDGFVELKPTKTCEAKLLENTVTDPTSICVISI</sequence>
<evidence type="ECO:0000313" key="10">
    <source>
        <dbReference type="Proteomes" id="UP000479190"/>
    </source>
</evidence>
<dbReference type="GO" id="GO:0003964">
    <property type="term" value="F:RNA-directed DNA polymerase activity"/>
    <property type="evidence" value="ECO:0007669"/>
    <property type="project" value="UniProtKB-KW"/>
</dbReference>
<dbReference type="Pfam" id="PF17917">
    <property type="entry name" value="RT_RNaseH"/>
    <property type="match status" value="1"/>
</dbReference>
<dbReference type="Gene3D" id="3.10.20.370">
    <property type="match status" value="1"/>
</dbReference>
<dbReference type="CDD" id="cd09274">
    <property type="entry name" value="RNase_HI_RT_Ty3"/>
    <property type="match status" value="1"/>
</dbReference>
<protein>
    <recommendedName>
        <fullName evidence="8">Reverse transcriptase RNase H-like domain-containing protein</fullName>
    </recommendedName>
</protein>
<feature type="domain" description="Reverse transcriptase RNase H-like" evidence="8">
    <location>
        <begin position="146"/>
        <end position="247"/>
    </location>
</feature>
<dbReference type="FunFam" id="3.10.20.370:FF:000001">
    <property type="entry name" value="Retrovirus-related Pol polyprotein from transposon 17.6-like protein"/>
    <property type="match status" value="1"/>
</dbReference>
<keyword evidence="10" id="KW-1185">Reference proteome</keyword>